<protein>
    <recommendedName>
        <fullName evidence="3">F-box domain-containing protein</fullName>
    </recommendedName>
</protein>
<gene>
    <name evidence="1" type="ORF">J3Q64DRAFT_1721606</name>
</gene>
<comment type="caution">
    <text evidence="1">The sequence shown here is derived from an EMBL/GenBank/DDBJ whole genome shotgun (WGS) entry which is preliminary data.</text>
</comment>
<dbReference type="InterPro" id="IPR032675">
    <property type="entry name" value="LRR_dom_sf"/>
</dbReference>
<dbReference type="Gene3D" id="3.80.10.10">
    <property type="entry name" value="Ribonuclease Inhibitor"/>
    <property type="match status" value="1"/>
</dbReference>
<evidence type="ECO:0000313" key="2">
    <source>
        <dbReference type="Proteomes" id="UP001448207"/>
    </source>
</evidence>
<dbReference type="EMBL" id="JBCLYO010000002">
    <property type="protein sequence ID" value="KAL0092801.1"/>
    <property type="molecule type" value="Genomic_DNA"/>
</dbReference>
<evidence type="ECO:0000313" key="1">
    <source>
        <dbReference type="EMBL" id="KAL0092801.1"/>
    </source>
</evidence>
<proteinExistence type="predicted"/>
<evidence type="ECO:0008006" key="3">
    <source>
        <dbReference type="Google" id="ProtNLM"/>
    </source>
</evidence>
<sequence>MLDGQIIDLGGLADWDLWSTLTYLTINANLLNPVSGKDEIINAFKCLPKLESLIVQQDEWRKVLEFSLTDFENLHTFLPCVRTLKLDASLAELTNADAELLTHVTPALDLSFASVCFGAKDLRWLYYFAQKYPNVRILDCKSSDQYITQYTHQTETASMLSKLPSVFPHVKKAEFWSPSNSDDLLIILCGLLHPFNVPISHLKYRFRHRLREVVSPDEKIQQCTRLLPKTLTTLCIINQQNTRLSRFNTTALRYCPNLVYLSISDRDAFISFDLLLDFCQHLKIFKLDQGLLLLSTETSFDSPNHGLEAIDISRASISVPTFEYTSIRCELLECMRLNDVKIVGAIEKRTGSFCISMAFTSFRLLHLNKVQFYPTDYITVNKPIHLVVLSRYTTVTQNNHHPKRHTHLREDYYPREVFEYMWHHTYCNDRSDYDRLPQTRMLTRKETKIARRYFRSSRRNKHIGEDDSADRSIEGHVQENEWEKDLHRGYVSFFCQYIHKYEFGGNMVYYNEQWEEILAPFQ</sequence>
<dbReference type="Proteomes" id="UP001448207">
    <property type="component" value="Unassembled WGS sequence"/>
</dbReference>
<accession>A0ABR3B9Z7</accession>
<keyword evidence="2" id="KW-1185">Reference proteome</keyword>
<organism evidence="1 2">
    <name type="scientific">Phycomyces blakesleeanus</name>
    <dbReference type="NCBI Taxonomy" id="4837"/>
    <lineage>
        <taxon>Eukaryota</taxon>
        <taxon>Fungi</taxon>
        <taxon>Fungi incertae sedis</taxon>
        <taxon>Mucoromycota</taxon>
        <taxon>Mucoromycotina</taxon>
        <taxon>Mucoromycetes</taxon>
        <taxon>Mucorales</taxon>
        <taxon>Phycomycetaceae</taxon>
        <taxon>Phycomyces</taxon>
    </lineage>
</organism>
<reference evidence="1 2" key="1">
    <citation type="submission" date="2024-04" db="EMBL/GenBank/DDBJ databases">
        <title>Symmetric and asymmetric DNA N6-adenine methylation regulates different biological responses in Mucorales.</title>
        <authorList>
            <consortium name="Lawrence Berkeley National Laboratory"/>
            <person name="Lax C."/>
            <person name="Mondo S.J."/>
            <person name="Osorio-Concepcion M."/>
            <person name="Muszewska A."/>
            <person name="Corrochano-Luque M."/>
            <person name="Gutierrez G."/>
            <person name="Riley R."/>
            <person name="Lipzen A."/>
            <person name="Guo J."/>
            <person name="Hundley H."/>
            <person name="Amirebrahimi M."/>
            <person name="Ng V."/>
            <person name="Lorenzo-Gutierrez D."/>
            <person name="Binder U."/>
            <person name="Yang J."/>
            <person name="Song Y."/>
            <person name="Canovas D."/>
            <person name="Navarro E."/>
            <person name="Freitag M."/>
            <person name="Gabaldon T."/>
            <person name="Grigoriev I.V."/>
            <person name="Corrochano L.M."/>
            <person name="Nicolas F.E."/>
            <person name="Garre V."/>
        </authorList>
    </citation>
    <scope>NUCLEOTIDE SEQUENCE [LARGE SCALE GENOMIC DNA]</scope>
    <source>
        <strain evidence="1 2">L51</strain>
    </source>
</reference>
<name>A0ABR3B9Z7_PHYBL</name>